<keyword evidence="1" id="KW-1133">Transmembrane helix</keyword>
<evidence type="ECO:0000313" key="3">
    <source>
        <dbReference type="Proteomes" id="UP000000532"/>
    </source>
</evidence>
<reference evidence="2 3" key="1">
    <citation type="submission" date="2004-11" db="EMBL/GenBank/DDBJ databases">
        <title>Complete genome sequence of Thermus thermophilus HB8.</title>
        <authorList>
            <person name="Masui R."/>
            <person name="Kurokawa K."/>
            <person name="Nakagawa N."/>
            <person name="Tokunaga F."/>
            <person name="Koyama Y."/>
            <person name="Shibata T."/>
            <person name="Oshima T."/>
            <person name="Yokoyama S."/>
            <person name="Yasunaga T."/>
            <person name="Kuramitsu S."/>
        </authorList>
    </citation>
    <scope>NUCLEOTIDE SEQUENCE [LARGE SCALE GENOMIC DNA]</scope>
    <source>
        <strain evidence="3">ATCC 27634 / DSM 579 / HB8</strain>
    </source>
</reference>
<feature type="transmembrane region" description="Helical" evidence="1">
    <location>
        <begin position="84"/>
        <end position="117"/>
    </location>
</feature>
<dbReference type="AlphaFoldDB" id="Q5SKA6"/>
<feature type="transmembrane region" description="Helical" evidence="1">
    <location>
        <begin position="137"/>
        <end position="163"/>
    </location>
</feature>
<keyword evidence="3" id="KW-1185">Reference proteome</keyword>
<dbReference type="eggNOG" id="ENOG5032T0C">
    <property type="taxonomic scope" value="Bacteria"/>
</dbReference>
<keyword evidence="1" id="KW-0812">Transmembrane</keyword>
<feature type="transmembrane region" description="Helical" evidence="1">
    <location>
        <begin position="239"/>
        <end position="257"/>
    </location>
</feature>
<dbReference type="Proteomes" id="UP000000532">
    <property type="component" value="Chromosome"/>
</dbReference>
<gene>
    <name evidence="2" type="ordered locus">TTHA0742</name>
</gene>
<evidence type="ECO:0000256" key="1">
    <source>
        <dbReference type="SAM" id="Phobius"/>
    </source>
</evidence>
<sequence>MAALALVQEGYLSHANAAYLGKVYTALDRGKLETLGFSYPPLPLLLLLPWPSPWAPAVLGALALGLGFGLLLTEARRRSEPLLLVLFAGFLLSPAPFYLVAEDLAQTLGLVFLWWAWTFYRRWLDEGLSFHLFASGLVLGAAVYTTPIALPLGLFFALGLGLFRRLEPPAWAAASLVLLFPLLSTLFAWGYLSWTFTGETAFLYAALPKETPSLGTVLLASPAYLGMGLLILLRPRASFLLYPVPLLLFLALPPLGFGYTLPLAVGLLFLFALGGLPRLALGPRIRAVGLGLALLQAALGWALLPSPEPPPDALERAIGQALAQAPPRSILADDRESYRLLAWAGTARPFLLPPDAGFTLALSAPSLYVDRVLVCPGAGALYRRYGEDDPPGFREVWRYKGCRLLERRPS</sequence>
<evidence type="ECO:0000313" key="2">
    <source>
        <dbReference type="EMBL" id="BAD70565.1"/>
    </source>
</evidence>
<evidence type="ECO:0008006" key="4">
    <source>
        <dbReference type="Google" id="ProtNLM"/>
    </source>
</evidence>
<dbReference type="KEGG" id="ttj:TTHA0742"/>
<dbReference type="EMBL" id="AP008226">
    <property type="protein sequence ID" value="BAD70565.1"/>
    <property type="molecule type" value="Genomic_DNA"/>
</dbReference>
<proteinExistence type="predicted"/>
<dbReference type="PATRIC" id="fig|300852.9.peg.735"/>
<organism evidence="2 3">
    <name type="scientific">Thermus thermophilus (strain ATCC 27634 / DSM 579 / HB8)</name>
    <dbReference type="NCBI Taxonomy" id="300852"/>
    <lineage>
        <taxon>Bacteria</taxon>
        <taxon>Thermotogati</taxon>
        <taxon>Deinococcota</taxon>
        <taxon>Deinococci</taxon>
        <taxon>Thermales</taxon>
        <taxon>Thermaceae</taxon>
        <taxon>Thermus</taxon>
    </lineage>
</organism>
<feature type="transmembrane region" description="Helical" evidence="1">
    <location>
        <begin position="170"/>
        <end position="192"/>
    </location>
</feature>
<accession>Q5SKA6</accession>
<keyword evidence="1" id="KW-0472">Membrane</keyword>
<feature type="transmembrane region" description="Helical" evidence="1">
    <location>
        <begin position="54"/>
        <end position="72"/>
    </location>
</feature>
<protein>
    <recommendedName>
        <fullName evidence="4">Glycosyltransferase RgtA/B/C/D-like domain-containing protein</fullName>
    </recommendedName>
</protein>
<name>Q5SKA6_THET8</name>
<dbReference type="EnsemblBacteria" id="BAD70565">
    <property type="protein sequence ID" value="BAD70565"/>
    <property type="gene ID" value="BAD70565"/>
</dbReference>
<dbReference type="HOGENOM" id="CLU_574828_0_0_0"/>
<feature type="transmembrane region" description="Helical" evidence="1">
    <location>
        <begin position="212"/>
        <end position="232"/>
    </location>
</feature>